<gene>
    <name evidence="3" type="primary">mnmH</name>
    <name evidence="3" type="ORF">EOJ36_05510</name>
</gene>
<proteinExistence type="predicted"/>
<dbReference type="NCBIfam" id="TIGR03167">
    <property type="entry name" value="tRNA_sel_U_synt"/>
    <property type="match status" value="1"/>
</dbReference>
<keyword evidence="1" id="KW-0711">Selenium</keyword>
<dbReference type="AlphaFoldDB" id="A0A437PUD8"/>
<dbReference type="Pfam" id="PF00581">
    <property type="entry name" value="Rhodanese"/>
    <property type="match status" value="1"/>
</dbReference>
<dbReference type="GO" id="GO:0002098">
    <property type="term" value="P:tRNA wobble uridine modification"/>
    <property type="evidence" value="ECO:0007669"/>
    <property type="project" value="InterPro"/>
</dbReference>
<dbReference type="Gene3D" id="3.40.250.10">
    <property type="entry name" value="Rhodanese-like domain"/>
    <property type="match status" value="1"/>
</dbReference>
<evidence type="ECO:0000259" key="2">
    <source>
        <dbReference type="PROSITE" id="PS50206"/>
    </source>
</evidence>
<sequence>MPQKLVAKEFVEKAKFIPILDVRSPGEYKKGHIPGANSMCLFTDEERAKVGTCYKQIGKEKAVEMGLEFVGPKLHQFVKTAKKFAVDGEILVYCWRGGMRSGSMAWLLETAGLKVYLLEGGYKAYRNFVLSQFAQDLKLCVLGGKTGSGKTELLHVIKSHGHQILDLEGIAKHRGSAFGHFGMEAQPSSEHFENLLAKEILALDVSKPIWVEDESRHIGKVFMDVVFYNKIRNAPILFMDISVETRLPHLVKVYAGYPKEDIAMALGKIQRRLGGNWHQLALKALDVGDFAEVAKITLTYYDKAYMFGLHQRENPQIRPIEVNTIDPNLQYEAILPLIKEF</sequence>
<dbReference type="Proteomes" id="UP000282832">
    <property type="component" value="Unassembled WGS sequence"/>
</dbReference>
<feature type="domain" description="Rhodanese" evidence="2">
    <location>
        <begin position="13"/>
        <end position="134"/>
    </location>
</feature>
<dbReference type="Pfam" id="PF26341">
    <property type="entry name" value="AAA_SelU"/>
    <property type="match status" value="1"/>
</dbReference>
<accession>A0A437PUD8</accession>
<keyword evidence="4" id="KW-1185">Reference proteome</keyword>
<evidence type="ECO:0000256" key="1">
    <source>
        <dbReference type="ARBA" id="ARBA00023266"/>
    </source>
</evidence>
<evidence type="ECO:0000313" key="3">
    <source>
        <dbReference type="EMBL" id="RVU25875.1"/>
    </source>
</evidence>
<dbReference type="OrthoDB" id="9808735at2"/>
<dbReference type="PANTHER" id="PTHR30401">
    <property type="entry name" value="TRNA 2-SELENOURIDINE SYNTHASE"/>
    <property type="match status" value="1"/>
</dbReference>
<dbReference type="PANTHER" id="PTHR30401:SF0">
    <property type="entry name" value="TRNA 2-SELENOURIDINE SYNTHASE"/>
    <property type="match status" value="1"/>
</dbReference>
<dbReference type="RefSeq" id="WP_127803169.1">
    <property type="nucleotide sequence ID" value="NZ_SACY01000002.1"/>
</dbReference>
<dbReference type="GO" id="GO:0043828">
    <property type="term" value="F:tRNA 2-selenouridine synthase activity"/>
    <property type="evidence" value="ECO:0007669"/>
    <property type="project" value="InterPro"/>
</dbReference>
<evidence type="ECO:0000313" key="4">
    <source>
        <dbReference type="Proteomes" id="UP000282832"/>
    </source>
</evidence>
<dbReference type="EMBL" id="SACY01000002">
    <property type="protein sequence ID" value="RVU25875.1"/>
    <property type="molecule type" value="Genomic_DNA"/>
</dbReference>
<dbReference type="InterPro" id="IPR036873">
    <property type="entry name" value="Rhodanese-like_dom_sf"/>
</dbReference>
<dbReference type="InterPro" id="IPR001763">
    <property type="entry name" value="Rhodanese-like_dom"/>
</dbReference>
<comment type="caution">
    <text evidence="3">The sequence shown here is derived from an EMBL/GenBank/DDBJ whole genome shotgun (WGS) entry which is preliminary data.</text>
</comment>
<dbReference type="PROSITE" id="PS50206">
    <property type="entry name" value="RHODANESE_3"/>
    <property type="match status" value="1"/>
</dbReference>
<dbReference type="CDD" id="cd01520">
    <property type="entry name" value="RHOD_YbbB"/>
    <property type="match status" value="1"/>
</dbReference>
<name>A0A437PUD8_9BACT</name>
<dbReference type="NCBIfam" id="NF008750">
    <property type="entry name" value="PRK11784.1-2"/>
    <property type="match status" value="1"/>
</dbReference>
<dbReference type="InterPro" id="IPR058840">
    <property type="entry name" value="AAA_SelU"/>
</dbReference>
<dbReference type="SMART" id="SM00450">
    <property type="entry name" value="RHOD"/>
    <property type="match status" value="1"/>
</dbReference>
<organism evidence="3 4">
    <name type="scientific">Sandaracinomonas limnophila</name>
    <dbReference type="NCBI Taxonomy" id="1862386"/>
    <lineage>
        <taxon>Bacteria</taxon>
        <taxon>Pseudomonadati</taxon>
        <taxon>Bacteroidota</taxon>
        <taxon>Cytophagia</taxon>
        <taxon>Cytophagales</taxon>
        <taxon>Flectobacillaceae</taxon>
        <taxon>Sandaracinomonas</taxon>
    </lineage>
</organism>
<reference evidence="3 4" key="1">
    <citation type="submission" date="2019-01" db="EMBL/GenBank/DDBJ databases">
        <authorList>
            <person name="Chen W.-M."/>
        </authorList>
    </citation>
    <scope>NUCLEOTIDE SEQUENCE [LARGE SCALE GENOMIC DNA]</scope>
    <source>
        <strain evidence="3 4">FSY-15</strain>
    </source>
</reference>
<dbReference type="SUPFAM" id="SSF52821">
    <property type="entry name" value="Rhodanese/Cell cycle control phosphatase"/>
    <property type="match status" value="1"/>
</dbReference>
<dbReference type="InterPro" id="IPR017582">
    <property type="entry name" value="SelU"/>
</dbReference>
<protein>
    <submittedName>
        <fullName evidence="3">tRNA 2-selenouridine(34) synthase MnmH</fullName>
    </submittedName>
</protein>